<feature type="domain" description="HTH tetR-type" evidence="5">
    <location>
        <begin position="14"/>
        <end position="73"/>
    </location>
</feature>
<keyword evidence="1" id="KW-0805">Transcription regulation</keyword>
<dbReference type="InterPro" id="IPR009057">
    <property type="entry name" value="Homeodomain-like_sf"/>
</dbReference>
<comment type="caution">
    <text evidence="6">The sequence shown here is derived from an EMBL/GenBank/DDBJ whole genome shotgun (WGS) entry which is preliminary data.</text>
</comment>
<evidence type="ECO:0000256" key="2">
    <source>
        <dbReference type="ARBA" id="ARBA00023125"/>
    </source>
</evidence>
<evidence type="ECO:0000259" key="5">
    <source>
        <dbReference type="PROSITE" id="PS50977"/>
    </source>
</evidence>
<keyword evidence="3" id="KW-0804">Transcription</keyword>
<dbReference type="InterPro" id="IPR036271">
    <property type="entry name" value="Tet_transcr_reg_TetR-rel_C_sf"/>
</dbReference>
<dbReference type="PROSITE" id="PS50977">
    <property type="entry name" value="HTH_TETR_2"/>
    <property type="match status" value="1"/>
</dbReference>
<accession>A0A8H9GEX5</accession>
<evidence type="ECO:0000256" key="3">
    <source>
        <dbReference type="ARBA" id="ARBA00023163"/>
    </source>
</evidence>
<evidence type="ECO:0000313" key="6">
    <source>
        <dbReference type="EMBL" id="GGM17674.1"/>
    </source>
</evidence>
<sequence length="231" mass="25043">MSETLSHKLRSDAQDNRERILEAARELYAEQGIDVTMRQVARHAGVGPATLYRRFPARQVLLEAVFADEARACVGIVDDGCADPDPWRGFCSVIEGIMVLNVGNQGFVDAFLADRGRDADAFIEHRRTVVARLRVLARRATAAGRLRPDFVVDDLLLVLLAGRGLAVTPATRTVAAARRFAALAIESFRASADNGTLPPRARVAAALQREHVAAPGATELLPMSPLPSGRR</sequence>
<keyword evidence="2 4" id="KW-0238">DNA-binding</keyword>
<evidence type="ECO:0000256" key="4">
    <source>
        <dbReference type="PROSITE-ProRule" id="PRU00335"/>
    </source>
</evidence>
<dbReference type="PANTHER" id="PTHR30055">
    <property type="entry name" value="HTH-TYPE TRANSCRIPTIONAL REGULATOR RUTR"/>
    <property type="match status" value="1"/>
</dbReference>
<protein>
    <submittedName>
        <fullName evidence="6">TetR family transcriptional regulator</fullName>
    </submittedName>
</protein>
<reference evidence="6" key="1">
    <citation type="journal article" date="2014" name="Int. J. Syst. Evol. Microbiol.">
        <title>Complete genome sequence of Corynebacterium casei LMG S-19264T (=DSM 44701T), isolated from a smear-ripened cheese.</title>
        <authorList>
            <consortium name="US DOE Joint Genome Institute (JGI-PGF)"/>
            <person name="Walter F."/>
            <person name="Albersmeier A."/>
            <person name="Kalinowski J."/>
            <person name="Ruckert C."/>
        </authorList>
    </citation>
    <scope>NUCLEOTIDE SEQUENCE</scope>
    <source>
        <strain evidence="6">JCM 3051</strain>
    </source>
</reference>
<dbReference type="Gene3D" id="1.10.357.10">
    <property type="entry name" value="Tetracycline Repressor, domain 2"/>
    <property type="match status" value="1"/>
</dbReference>
<evidence type="ECO:0000256" key="1">
    <source>
        <dbReference type="ARBA" id="ARBA00023015"/>
    </source>
</evidence>
<dbReference type="Pfam" id="PF00440">
    <property type="entry name" value="TetR_N"/>
    <property type="match status" value="1"/>
</dbReference>
<dbReference type="PANTHER" id="PTHR30055:SF234">
    <property type="entry name" value="HTH-TYPE TRANSCRIPTIONAL REGULATOR BETI"/>
    <property type="match status" value="1"/>
</dbReference>
<dbReference type="InterPro" id="IPR001647">
    <property type="entry name" value="HTH_TetR"/>
</dbReference>
<evidence type="ECO:0000313" key="7">
    <source>
        <dbReference type="Proteomes" id="UP000655589"/>
    </source>
</evidence>
<organism evidence="6 7">
    <name type="scientific">Promicromonospora citrea</name>
    <dbReference type="NCBI Taxonomy" id="43677"/>
    <lineage>
        <taxon>Bacteria</taxon>
        <taxon>Bacillati</taxon>
        <taxon>Actinomycetota</taxon>
        <taxon>Actinomycetes</taxon>
        <taxon>Micrococcales</taxon>
        <taxon>Promicromonosporaceae</taxon>
        <taxon>Promicromonospora</taxon>
    </lineage>
</organism>
<gene>
    <name evidence="6" type="ORF">GCM10010102_11710</name>
</gene>
<dbReference type="SUPFAM" id="SSF46689">
    <property type="entry name" value="Homeodomain-like"/>
    <property type="match status" value="1"/>
</dbReference>
<feature type="DNA-binding region" description="H-T-H motif" evidence="4">
    <location>
        <begin position="36"/>
        <end position="55"/>
    </location>
</feature>
<dbReference type="InterPro" id="IPR050109">
    <property type="entry name" value="HTH-type_TetR-like_transc_reg"/>
</dbReference>
<proteinExistence type="predicted"/>
<keyword evidence="7" id="KW-1185">Reference proteome</keyword>
<dbReference type="RefSeq" id="WP_171106993.1">
    <property type="nucleotide sequence ID" value="NZ_BMPT01000003.1"/>
</dbReference>
<dbReference type="PRINTS" id="PR00455">
    <property type="entry name" value="HTHTETR"/>
</dbReference>
<dbReference type="Proteomes" id="UP000655589">
    <property type="component" value="Unassembled WGS sequence"/>
</dbReference>
<dbReference type="EMBL" id="BMPT01000003">
    <property type="protein sequence ID" value="GGM17674.1"/>
    <property type="molecule type" value="Genomic_DNA"/>
</dbReference>
<name>A0A8H9GEX5_9MICO</name>
<dbReference type="GO" id="GO:0000976">
    <property type="term" value="F:transcription cis-regulatory region binding"/>
    <property type="evidence" value="ECO:0007669"/>
    <property type="project" value="TreeGrafter"/>
</dbReference>
<dbReference type="AlphaFoldDB" id="A0A8H9GEX5"/>
<reference evidence="6" key="2">
    <citation type="submission" date="2020-09" db="EMBL/GenBank/DDBJ databases">
        <authorList>
            <person name="Sun Q."/>
            <person name="Ohkuma M."/>
        </authorList>
    </citation>
    <scope>NUCLEOTIDE SEQUENCE</scope>
    <source>
        <strain evidence="6">JCM 3051</strain>
    </source>
</reference>
<dbReference type="SUPFAM" id="SSF48498">
    <property type="entry name" value="Tetracyclin repressor-like, C-terminal domain"/>
    <property type="match status" value="1"/>
</dbReference>
<dbReference type="GO" id="GO:0003700">
    <property type="term" value="F:DNA-binding transcription factor activity"/>
    <property type="evidence" value="ECO:0007669"/>
    <property type="project" value="TreeGrafter"/>
</dbReference>